<protein>
    <submittedName>
        <fullName evidence="2">DUF1981 domain containing protein</fullName>
    </submittedName>
</protein>
<evidence type="ECO:0000313" key="3">
    <source>
        <dbReference type="Proteomes" id="UP000194236"/>
    </source>
</evidence>
<evidence type="ECO:0000313" key="2">
    <source>
        <dbReference type="EMBL" id="OTF77787.1"/>
    </source>
</evidence>
<dbReference type="AlphaFoldDB" id="A0A1Y3BC67"/>
<dbReference type="Proteomes" id="UP000194236">
    <property type="component" value="Unassembled WGS sequence"/>
</dbReference>
<proteinExistence type="predicted"/>
<organism evidence="2 3">
    <name type="scientific">Euroglyphus maynei</name>
    <name type="common">Mayne's house dust mite</name>
    <dbReference type="NCBI Taxonomy" id="6958"/>
    <lineage>
        <taxon>Eukaryota</taxon>
        <taxon>Metazoa</taxon>
        <taxon>Ecdysozoa</taxon>
        <taxon>Arthropoda</taxon>
        <taxon>Chelicerata</taxon>
        <taxon>Arachnida</taxon>
        <taxon>Acari</taxon>
        <taxon>Acariformes</taxon>
        <taxon>Sarcoptiformes</taxon>
        <taxon>Astigmata</taxon>
        <taxon>Psoroptidia</taxon>
        <taxon>Analgoidea</taxon>
        <taxon>Pyroglyphidae</taxon>
        <taxon>Pyroglyphinae</taxon>
        <taxon>Euroglyphus</taxon>
    </lineage>
</organism>
<dbReference type="Pfam" id="PF09324">
    <property type="entry name" value="Sec7-like_HDS"/>
    <property type="match status" value="1"/>
</dbReference>
<keyword evidence="3" id="KW-1185">Reference proteome</keyword>
<reference evidence="2 3" key="1">
    <citation type="submission" date="2017-03" db="EMBL/GenBank/DDBJ databases">
        <title>Genome Survey of Euroglyphus maynei.</title>
        <authorList>
            <person name="Arlian L.G."/>
            <person name="Morgan M.S."/>
            <person name="Rider S.D."/>
        </authorList>
    </citation>
    <scope>NUCLEOTIDE SEQUENCE [LARGE SCALE GENOMIC DNA]</scope>
    <source>
        <strain evidence="2">Arlian Lab</strain>
        <tissue evidence="2">Whole body</tissue>
    </source>
</reference>
<accession>A0A1Y3BC67</accession>
<sequence length="285" mass="33431">MNFEQQFDIILNVIKLQKHELESDSKDMEHIIEYLSLLVSQIFETISLKCNLSLLISFICELCDYSRIQLIKLNEQIDLLSGSQSKPMMMTLIRMNAINEVNQYMDGSKPLMLFRLVEVVLRFVRNGRPLLHFMKIWPTVSTHLVFASTHKDMNISKKAIASLHDIINAFLSSYSELDFFHFNESLFKPYEKLLRYEMCNSEIQQELVLYSICEFVEGELKEIRSGWKSIFKALRGLRLSIDETQEYRNEQSKFNCSHHVQILTDTFEAFLRTDNMHILAYASIS</sequence>
<evidence type="ECO:0000259" key="1">
    <source>
        <dbReference type="Pfam" id="PF09324"/>
    </source>
</evidence>
<name>A0A1Y3BC67_EURMA</name>
<feature type="domain" description="Mon2/Sec7/BIG1-like HDS" evidence="1">
    <location>
        <begin position="175"/>
        <end position="235"/>
    </location>
</feature>
<dbReference type="EMBL" id="MUJZ01030875">
    <property type="protein sequence ID" value="OTF77787.1"/>
    <property type="molecule type" value="Genomic_DNA"/>
</dbReference>
<dbReference type="InterPro" id="IPR015403">
    <property type="entry name" value="Mon2/Sec7/BIG1-like_HDS"/>
</dbReference>
<comment type="caution">
    <text evidence="2">The sequence shown here is derived from an EMBL/GenBank/DDBJ whole genome shotgun (WGS) entry which is preliminary data.</text>
</comment>
<dbReference type="OrthoDB" id="10002886at2759"/>
<gene>
    <name evidence="2" type="ORF">BLA29_006635</name>
</gene>